<reference evidence="2 3" key="1">
    <citation type="journal article" date="2023" name="bioRxiv">
        <title>High-quality genome assemblies of four members of thePodospora anserinaspecies complex.</title>
        <authorList>
            <person name="Ament-Velasquez S.L."/>
            <person name="Vogan A.A."/>
            <person name="Wallerman O."/>
            <person name="Hartmann F."/>
            <person name="Gautier V."/>
            <person name="Silar P."/>
            <person name="Giraud T."/>
            <person name="Johannesson H."/>
        </authorList>
    </citation>
    <scope>NUCLEOTIDE SEQUENCE [LARGE SCALE GENOMIC DNA]</scope>
    <source>
        <strain evidence="2 3">CBS 112042</strain>
    </source>
</reference>
<organism evidence="2 3">
    <name type="scientific">Podospora bellae-mahoneyi</name>
    <dbReference type="NCBI Taxonomy" id="2093777"/>
    <lineage>
        <taxon>Eukaryota</taxon>
        <taxon>Fungi</taxon>
        <taxon>Dikarya</taxon>
        <taxon>Ascomycota</taxon>
        <taxon>Pezizomycotina</taxon>
        <taxon>Sordariomycetes</taxon>
        <taxon>Sordariomycetidae</taxon>
        <taxon>Sordariales</taxon>
        <taxon>Podosporaceae</taxon>
        <taxon>Podospora</taxon>
    </lineage>
</organism>
<evidence type="ECO:0000256" key="1">
    <source>
        <dbReference type="SAM" id="SignalP"/>
    </source>
</evidence>
<gene>
    <name evidence="2" type="ORF">QC761_306835</name>
</gene>
<name>A0ABR0FNV8_9PEZI</name>
<feature type="signal peptide" evidence="1">
    <location>
        <begin position="1"/>
        <end position="21"/>
    </location>
</feature>
<proteinExistence type="predicted"/>
<protein>
    <submittedName>
        <fullName evidence="2">Uncharacterized protein</fullName>
    </submittedName>
</protein>
<dbReference type="GeneID" id="87897306"/>
<dbReference type="RefSeq" id="XP_062733636.1">
    <property type="nucleotide sequence ID" value="XM_062877824.1"/>
</dbReference>
<comment type="caution">
    <text evidence="2">The sequence shown here is derived from an EMBL/GenBank/DDBJ whole genome shotgun (WGS) entry which is preliminary data.</text>
</comment>
<dbReference type="Proteomes" id="UP001322138">
    <property type="component" value="Unassembled WGS sequence"/>
</dbReference>
<evidence type="ECO:0000313" key="3">
    <source>
        <dbReference type="Proteomes" id="UP001322138"/>
    </source>
</evidence>
<dbReference type="EMBL" id="JAFFGZ010000005">
    <property type="protein sequence ID" value="KAK4644660.1"/>
    <property type="molecule type" value="Genomic_DNA"/>
</dbReference>
<sequence>MPTATKWIVVSVFVFWKKLAGRYISSAPPCTHTQEARHIQSRKDRDTPEAYTVDLSPNNYSLTPETLDENLAKFREWQAGFTCPEAEPGRLIETMLFDLNCCDCLRYTQLDRLGGTWHRAQTPLQTTLRSLAKSCLFGKHCQHLGPLTKAQVQQHCQNKPTRGQRQACRKDFVKQAHVMTVGISKPCTEDTAPFCMDRTIALPCRGGGL</sequence>
<evidence type="ECO:0000313" key="2">
    <source>
        <dbReference type="EMBL" id="KAK4644660.1"/>
    </source>
</evidence>
<accession>A0ABR0FNV8</accession>
<feature type="chain" id="PRO_5046818704" evidence="1">
    <location>
        <begin position="22"/>
        <end position="209"/>
    </location>
</feature>
<keyword evidence="1" id="KW-0732">Signal</keyword>
<keyword evidence="3" id="KW-1185">Reference proteome</keyword>